<sequence length="105" mass="11778">MNSSVRFANTVNGSYGYYTSLGYQLISLTQVSLYLLLKKETLIMDAKRAQEISSSPEMASVMYKGNQVYIEHVDQDKELATIHPLENPSKKQSVSVTNLVELSNE</sequence>
<keyword evidence="6" id="KW-0812">Transmembrane</keyword>
<evidence type="ECO:0000256" key="6">
    <source>
        <dbReference type="SAM" id="Phobius"/>
    </source>
</evidence>
<feature type="compositionally biased region" description="Polar residues" evidence="5">
    <location>
        <begin position="90"/>
        <end position="105"/>
    </location>
</feature>
<keyword evidence="6" id="KW-1133">Transmembrane helix</keyword>
<comment type="similarity">
    <text evidence="2 4">Belongs to the SspH family.</text>
</comment>
<dbReference type="Proteomes" id="UP001234495">
    <property type="component" value="Unassembled WGS sequence"/>
</dbReference>
<protein>
    <recommendedName>
        <fullName evidence="4">Small, acid-soluble spore protein H</fullName>
        <shortName evidence="4">SASP H</shortName>
    </recommendedName>
</protein>
<comment type="induction">
    <text evidence="4">Expressed only in the forespore compartment of sporulating cells.</text>
</comment>
<proteinExistence type="evidence at transcript level"/>
<evidence type="ECO:0000256" key="2">
    <source>
        <dbReference type="ARBA" id="ARBA00006573"/>
    </source>
</evidence>
<evidence type="ECO:0000313" key="8">
    <source>
        <dbReference type="Proteomes" id="UP001234495"/>
    </source>
</evidence>
<organism evidence="7 8">
    <name type="scientific">Metabacillus malikii</name>
    <dbReference type="NCBI Taxonomy" id="1504265"/>
    <lineage>
        <taxon>Bacteria</taxon>
        <taxon>Bacillati</taxon>
        <taxon>Bacillota</taxon>
        <taxon>Bacilli</taxon>
        <taxon>Bacillales</taxon>
        <taxon>Bacillaceae</taxon>
        <taxon>Metabacillus</taxon>
    </lineage>
</organism>
<dbReference type="InterPro" id="IPR012610">
    <property type="entry name" value="SASP_SspH"/>
</dbReference>
<feature type="transmembrane region" description="Helical" evidence="6">
    <location>
        <begin position="15"/>
        <end position="37"/>
    </location>
</feature>
<gene>
    <name evidence="4" type="primary">sspH</name>
    <name evidence="7" type="ORF">J2S19_000581</name>
</gene>
<reference evidence="7 8" key="1">
    <citation type="submission" date="2023-07" db="EMBL/GenBank/DDBJ databases">
        <title>Genomic Encyclopedia of Type Strains, Phase IV (KMG-IV): sequencing the most valuable type-strain genomes for metagenomic binning, comparative biology and taxonomic classification.</title>
        <authorList>
            <person name="Goeker M."/>
        </authorList>
    </citation>
    <scope>NUCLEOTIDE SEQUENCE [LARGE SCALE GENOMIC DNA]</scope>
    <source>
        <strain evidence="7 8">DSM 29005</strain>
    </source>
</reference>
<evidence type="ECO:0000256" key="1">
    <source>
        <dbReference type="ARBA" id="ARBA00004288"/>
    </source>
</evidence>
<accession>A0ABT9ZAP1</accession>
<feature type="region of interest" description="Disordered" evidence="5">
    <location>
        <begin position="83"/>
        <end position="105"/>
    </location>
</feature>
<name>A0ABT9ZAP1_9BACI</name>
<dbReference type="EMBL" id="JAUSUD010000002">
    <property type="protein sequence ID" value="MDQ0229330.1"/>
    <property type="molecule type" value="Genomic_DNA"/>
</dbReference>
<evidence type="ECO:0000256" key="4">
    <source>
        <dbReference type="HAMAP-Rule" id="MF_00667"/>
    </source>
</evidence>
<dbReference type="NCBIfam" id="TIGR02861">
    <property type="entry name" value="SASP_H"/>
    <property type="match status" value="1"/>
</dbReference>
<keyword evidence="8" id="KW-1185">Reference proteome</keyword>
<evidence type="ECO:0000256" key="5">
    <source>
        <dbReference type="SAM" id="MobiDB-lite"/>
    </source>
</evidence>
<keyword evidence="6" id="KW-0472">Membrane</keyword>
<evidence type="ECO:0000313" key="7">
    <source>
        <dbReference type="EMBL" id="MDQ0229330.1"/>
    </source>
</evidence>
<keyword evidence="3 4" id="KW-0749">Sporulation</keyword>
<dbReference type="HAMAP" id="MF_00667">
    <property type="entry name" value="SspH"/>
    <property type="match status" value="1"/>
</dbReference>
<comment type="subcellular location">
    <subcellularLocation>
        <location evidence="1 4">Spore core</location>
    </subcellularLocation>
</comment>
<comment type="caution">
    <text evidence="7">The sequence shown here is derived from an EMBL/GenBank/DDBJ whole genome shotgun (WGS) entry which is preliminary data.</text>
</comment>
<dbReference type="Pfam" id="PF08141">
    <property type="entry name" value="SspH"/>
    <property type="match status" value="1"/>
</dbReference>
<evidence type="ECO:0000256" key="3">
    <source>
        <dbReference type="ARBA" id="ARBA00022969"/>
    </source>
</evidence>